<dbReference type="InterPro" id="IPR050177">
    <property type="entry name" value="Lipid_A_modif_metabolic_enz"/>
</dbReference>
<dbReference type="SUPFAM" id="SSF51735">
    <property type="entry name" value="NAD(P)-binding Rossmann-fold domains"/>
    <property type="match status" value="1"/>
</dbReference>
<evidence type="ECO:0000313" key="3">
    <source>
        <dbReference type="Proteomes" id="UP000198779"/>
    </source>
</evidence>
<dbReference type="RefSeq" id="WP_091816738.1">
    <property type="nucleotide sequence ID" value="NZ_FNCQ01000006.1"/>
</dbReference>
<reference evidence="3" key="1">
    <citation type="submission" date="2016-10" db="EMBL/GenBank/DDBJ databases">
        <authorList>
            <person name="Varghese N."/>
            <person name="Submissions S."/>
        </authorList>
    </citation>
    <scope>NUCLEOTIDE SEQUENCE [LARGE SCALE GENOMIC DNA]</scope>
    <source>
        <strain evidence="3">BP1-148</strain>
    </source>
</reference>
<dbReference type="Gene3D" id="3.40.50.720">
    <property type="entry name" value="NAD(P)-binding Rossmann-like Domain"/>
    <property type="match status" value="1"/>
</dbReference>
<dbReference type="PANTHER" id="PTHR43245:SF13">
    <property type="entry name" value="UDP-D-APIOSE_UDP-D-XYLOSE SYNTHASE 2"/>
    <property type="match status" value="1"/>
</dbReference>
<name>A0A1G7VU58_9BACT</name>
<dbReference type="CDD" id="cd08946">
    <property type="entry name" value="SDR_e"/>
    <property type="match status" value="1"/>
</dbReference>
<dbReference type="STRING" id="645274.SAMN04487901_106123"/>
<accession>A0A1G7VU58</accession>
<gene>
    <name evidence="2" type="ORF">SAMN04487901_106123</name>
</gene>
<keyword evidence="3" id="KW-1185">Reference proteome</keyword>
<protein>
    <submittedName>
        <fullName evidence="2">Nucleoside-diphosphate-sugar epimerase</fullName>
    </submittedName>
</protein>
<feature type="domain" description="NAD-dependent epimerase/dehydratase" evidence="1">
    <location>
        <begin position="4"/>
        <end position="234"/>
    </location>
</feature>
<dbReference type="PANTHER" id="PTHR43245">
    <property type="entry name" value="BIFUNCTIONAL POLYMYXIN RESISTANCE PROTEIN ARNA"/>
    <property type="match status" value="1"/>
</dbReference>
<dbReference type="InterPro" id="IPR036291">
    <property type="entry name" value="NAD(P)-bd_dom_sf"/>
</dbReference>
<evidence type="ECO:0000313" key="2">
    <source>
        <dbReference type="EMBL" id="SDG63078.1"/>
    </source>
</evidence>
<organism evidence="2 3">
    <name type="scientific">Prevotella communis</name>
    <dbReference type="NCBI Taxonomy" id="2913614"/>
    <lineage>
        <taxon>Bacteria</taxon>
        <taxon>Pseudomonadati</taxon>
        <taxon>Bacteroidota</taxon>
        <taxon>Bacteroidia</taxon>
        <taxon>Bacteroidales</taxon>
        <taxon>Prevotellaceae</taxon>
        <taxon>Prevotella</taxon>
    </lineage>
</organism>
<sequence length="302" mass="34283">MIFFITGASSFIGVELCRYLSDNGHSVIAMSRRENEQLEDIKKDGHLQVFRADMQSLFDKAKSVRADVFIHLAWAGTTHEDRNNPAIHEENVRLSLECVRLAKQMGCQLYVDAGSQAEYGIVPGILTEDTPCNPITAYGKGKLKMYQESSVLTEDLGLKYIHLRILSVYGEKDHDETLIKSALKKLKVNEPIEMRSGGQKWNYVYVKDAARQIAELAIHALNNKDFSQEVYNVCSNDTRKLQDFIILMKDITGSYSKLIFGGYNPEMDVNLNPDTKKSSAIVRPLTVWKFENVMDWIVGNYE</sequence>
<evidence type="ECO:0000259" key="1">
    <source>
        <dbReference type="Pfam" id="PF01370"/>
    </source>
</evidence>
<dbReference type="InterPro" id="IPR001509">
    <property type="entry name" value="Epimerase_deHydtase"/>
</dbReference>
<dbReference type="Proteomes" id="UP000198779">
    <property type="component" value="Unassembled WGS sequence"/>
</dbReference>
<dbReference type="AlphaFoldDB" id="A0A1G7VU58"/>
<dbReference type="Pfam" id="PF01370">
    <property type="entry name" value="Epimerase"/>
    <property type="match status" value="1"/>
</dbReference>
<dbReference type="EMBL" id="FNCQ01000006">
    <property type="protein sequence ID" value="SDG63078.1"/>
    <property type="molecule type" value="Genomic_DNA"/>
</dbReference>
<proteinExistence type="predicted"/>